<evidence type="ECO:0000256" key="2">
    <source>
        <dbReference type="ARBA" id="ARBA00006275"/>
    </source>
</evidence>
<name>A0A1H4D8R6_9BACT</name>
<evidence type="ECO:0000259" key="6">
    <source>
        <dbReference type="Pfam" id="PF07980"/>
    </source>
</evidence>
<comment type="subcellular location">
    <subcellularLocation>
        <location evidence="1">Cell outer membrane</location>
    </subcellularLocation>
</comment>
<dbReference type="InterPro" id="IPR033985">
    <property type="entry name" value="SusD-like_N"/>
</dbReference>
<dbReference type="EMBL" id="FNRI01000005">
    <property type="protein sequence ID" value="SEA68906.1"/>
    <property type="molecule type" value="Genomic_DNA"/>
</dbReference>
<evidence type="ECO:0000256" key="4">
    <source>
        <dbReference type="ARBA" id="ARBA00023136"/>
    </source>
</evidence>
<reference evidence="8 9" key="1">
    <citation type="submission" date="2016-10" db="EMBL/GenBank/DDBJ databases">
        <authorList>
            <person name="de Groot N.N."/>
        </authorList>
    </citation>
    <scope>NUCLEOTIDE SEQUENCE [LARGE SCALE GENOMIC DNA]</scope>
    <source>
        <strain evidence="8 9">DSM 25383</strain>
    </source>
</reference>
<dbReference type="RefSeq" id="WP_074712060.1">
    <property type="nucleotide sequence ID" value="NZ_FNRI01000005.1"/>
</dbReference>
<dbReference type="STRING" id="1033731.SAMN05444145_105185"/>
<evidence type="ECO:0000256" key="1">
    <source>
        <dbReference type="ARBA" id="ARBA00004442"/>
    </source>
</evidence>
<protein>
    <submittedName>
        <fullName evidence="8">SusD family protein</fullName>
    </submittedName>
</protein>
<sequence length="459" mass="50579">MKKIIYTAFLLLVTVSCDKWFEAEPQGGGQSGAKVFDNEGSFRDYMNGIYTGLRSAELYGSNLTLGGVEFLAQSFNPYAGAGAWAKMDFNDDMALTIAREAYTRLYAAIYQCNDILRLFAEKKDVDFIAGSREMMVAEARGLRAFLHFELLRLYSPACTVDSGASNILWMEGTQPKGVQMTTAQLTDKIISELEAAAAELAKYDPIVTGVGYDDLSLLGTAPIDRVWKLNYYGCLAAEARALMSRGTAEDFGKAYGLLTKIIGEGGYAFVRTVSGTDYEFSAEFIFALPSPETGFCALSEELFNPAPDGKGVTLSARLDIDDLHADDRRRNWFDSDNTMRTKFAPTSKIDKWKTAPAIPVIKIGEVYLMAAEAAAKSEQLPAGIGQFNDFMVQRNSESLKLPDTATQAQLMEALGKQYQYEFLGEGVRYHFCKRLNLTVTAYDGSQITDVGKKAFPIVK</sequence>
<dbReference type="OrthoDB" id="1007398at2"/>
<gene>
    <name evidence="8" type="ORF">SAMN05444145_105185</name>
</gene>
<dbReference type="AlphaFoldDB" id="A0A1H4D8R6"/>
<dbReference type="Pfam" id="PF14322">
    <property type="entry name" value="SusD-like_3"/>
    <property type="match status" value="1"/>
</dbReference>
<proteinExistence type="inferred from homology"/>
<evidence type="ECO:0000259" key="7">
    <source>
        <dbReference type="Pfam" id="PF14322"/>
    </source>
</evidence>
<dbReference type="SUPFAM" id="SSF48452">
    <property type="entry name" value="TPR-like"/>
    <property type="match status" value="1"/>
</dbReference>
<evidence type="ECO:0000313" key="9">
    <source>
        <dbReference type="Proteomes" id="UP000183253"/>
    </source>
</evidence>
<keyword evidence="4" id="KW-0472">Membrane</keyword>
<dbReference type="Gene3D" id="1.25.40.390">
    <property type="match status" value="1"/>
</dbReference>
<dbReference type="Pfam" id="PF07980">
    <property type="entry name" value="SusD_RagB"/>
    <property type="match status" value="1"/>
</dbReference>
<feature type="domain" description="RagB/SusD" evidence="6">
    <location>
        <begin position="342"/>
        <end position="430"/>
    </location>
</feature>
<evidence type="ECO:0000256" key="5">
    <source>
        <dbReference type="ARBA" id="ARBA00023237"/>
    </source>
</evidence>
<keyword evidence="3" id="KW-0732">Signal</keyword>
<organism evidence="8 9">
    <name type="scientific">Alistipes timonensis JC136</name>
    <dbReference type="NCBI Taxonomy" id="1033731"/>
    <lineage>
        <taxon>Bacteria</taxon>
        <taxon>Pseudomonadati</taxon>
        <taxon>Bacteroidota</taxon>
        <taxon>Bacteroidia</taxon>
        <taxon>Bacteroidales</taxon>
        <taxon>Rikenellaceae</taxon>
        <taxon>Alistipes</taxon>
    </lineage>
</organism>
<dbReference type="InterPro" id="IPR011990">
    <property type="entry name" value="TPR-like_helical_dom_sf"/>
</dbReference>
<dbReference type="InterPro" id="IPR012944">
    <property type="entry name" value="SusD_RagB_dom"/>
</dbReference>
<dbReference type="PROSITE" id="PS51257">
    <property type="entry name" value="PROKAR_LIPOPROTEIN"/>
    <property type="match status" value="1"/>
</dbReference>
<comment type="similarity">
    <text evidence="2">Belongs to the SusD family.</text>
</comment>
<evidence type="ECO:0000256" key="3">
    <source>
        <dbReference type="ARBA" id="ARBA00022729"/>
    </source>
</evidence>
<feature type="domain" description="SusD-like N-terminal" evidence="7">
    <location>
        <begin position="98"/>
        <end position="200"/>
    </location>
</feature>
<evidence type="ECO:0000313" key="8">
    <source>
        <dbReference type="EMBL" id="SEA68906.1"/>
    </source>
</evidence>
<keyword evidence="5" id="KW-0998">Cell outer membrane</keyword>
<dbReference type="Proteomes" id="UP000183253">
    <property type="component" value="Unassembled WGS sequence"/>
</dbReference>
<keyword evidence="9" id="KW-1185">Reference proteome</keyword>
<accession>A0A1H4D8R6</accession>
<dbReference type="GO" id="GO:0009279">
    <property type="term" value="C:cell outer membrane"/>
    <property type="evidence" value="ECO:0007669"/>
    <property type="project" value="UniProtKB-SubCell"/>
</dbReference>